<dbReference type="AlphaFoldDB" id="A0A1H0CVD7"/>
<name>A0A1H0CVD7_9ACTN</name>
<dbReference type="STRING" id="1196353.SAMN05444921_13146"/>
<evidence type="ECO:0000256" key="1">
    <source>
        <dbReference type="SAM" id="MobiDB-lite"/>
    </source>
</evidence>
<evidence type="ECO:0000313" key="3">
    <source>
        <dbReference type="EMBL" id="SDN61859.1"/>
    </source>
</evidence>
<dbReference type="SMART" id="SM00860">
    <property type="entry name" value="SMI1_KNR4"/>
    <property type="match status" value="1"/>
</dbReference>
<accession>A0A1H0CVD7</accession>
<gene>
    <name evidence="3" type="ORF">SAMN05444921_13146</name>
</gene>
<feature type="compositionally biased region" description="Polar residues" evidence="1">
    <location>
        <begin position="187"/>
        <end position="198"/>
    </location>
</feature>
<dbReference type="EMBL" id="FNHI01000031">
    <property type="protein sequence ID" value="SDN61859.1"/>
    <property type="molecule type" value="Genomic_DNA"/>
</dbReference>
<protein>
    <recommendedName>
        <fullName evidence="2">Knr4/Smi1-like domain-containing protein</fullName>
    </recommendedName>
</protein>
<sequence length="198" mass="21533">MVVTDIDDLVKRVALRAASDSKDLPEPVDDAQISEAEGLLGFALHPLLVRLYREVADGGFGPDYRLLPLHGPGSSVVGEYMTRREASLGAEYPEWPEGVVPILTWGCAMYAGVDCLSADGQVLLFEPNPYNGGSWEQCWFLDSAGLAAWLGTWLAGTGWFEEDAIDRDDLVEPRPWDQAASRLHSGAQPNSQAESVSL</sequence>
<dbReference type="SUPFAM" id="SSF160631">
    <property type="entry name" value="SMI1/KNR4-like"/>
    <property type="match status" value="1"/>
</dbReference>
<keyword evidence="4" id="KW-1185">Reference proteome</keyword>
<reference evidence="4" key="1">
    <citation type="submission" date="2016-10" db="EMBL/GenBank/DDBJ databases">
        <authorList>
            <person name="Varghese N."/>
            <person name="Submissions S."/>
        </authorList>
    </citation>
    <scope>NUCLEOTIDE SEQUENCE [LARGE SCALE GENOMIC DNA]</scope>
    <source>
        <strain evidence="4">CGMCC 4.7042</strain>
    </source>
</reference>
<organism evidence="3 4">
    <name type="scientific">Streptomyces wuyuanensis</name>
    <dbReference type="NCBI Taxonomy" id="1196353"/>
    <lineage>
        <taxon>Bacteria</taxon>
        <taxon>Bacillati</taxon>
        <taxon>Actinomycetota</taxon>
        <taxon>Actinomycetes</taxon>
        <taxon>Kitasatosporales</taxon>
        <taxon>Streptomycetaceae</taxon>
        <taxon>Streptomyces</taxon>
    </lineage>
</organism>
<dbReference type="InterPro" id="IPR018958">
    <property type="entry name" value="Knr4/Smi1-like_dom"/>
</dbReference>
<feature type="domain" description="Knr4/Smi1-like" evidence="2">
    <location>
        <begin position="27"/>
        <end position="156"/>
    </location>
</feature>
<evidence type="ECO:0000313" key="4">
    <source>
        <dbReference type="Proteomes" id="UP000199063"/>
    </source>
</evidence>
<dbReference type="Proteomes" id="UP000199063">
    <property type="component" value="Unassembled WGS sequence"/>
</dbReference>
<evidence type="ECO:0000259" key="2">
    <source>
        <dbReference type="SMART" id="SM00860"/>
    </source>
</evidence>
<dbReference type="Pfam" id="PF09346">
    <property type="entry name" value="SMI1_KNR4"/>
    <property type="match status" value="1"/>
</dbReference>
<proteinExistence type="predicted"/>
<feature type="region of interest" description="Disordered" evidence="1">
    <location>
        <begin position="178"/>
        <end position="198"/>
    </location>
</feature>
<dbReference type="InterPro" id="IPR037883">
    <property type="entry name" value="Knr4/Smi1-like_sf"/>
</dbReference>